<feature type="region of interest" description="Disordered" evidence="1">
    <location>
        <begin position="38"/>
        <end position="118"/>
    </location>
</feature>
<accession>A0A9N9WHS8</accession>
<dbReference type="EMBL" id="OU893334">
    <property type="protein sequence ID" value="CAG9791343.1"/>
    <property type="molecule type" value="Genomic_DNA"/>
</dbReference>
<sequence length="277" mass="28799">MESLKPFLRNLLREMFAYNQGYSFLRRHDVNDNNIEIDYVKGLKPPPPPFQRQESDEDDSSESDEDDDTGEEESDEQEKNGDVDNQNSENASNASDDSDEPPEGDGQGGGILGLIAGLSGGEDGQSDLGDLLATISGIVANLSGDGIDLNAVIASGFGLFVGLLSEGNENPGAVIGSYLLTSLDSITGGGAAADQEGGSDENGGNETTMSDSTGFIASLLMSLLGDMSKGSSAASSSTSGFSPTTASFSSVDPQDGNLKSYSEVRSFCNEHGICGIY</sequence>
<feature type="compositionally biased region" description="Gly residues" evidence="1">
    <location>
        <begin position="105"/>
        <end position="118"/>
    </location>
</feature>
<protein>
    <submittedName>
        <fullName evidence="2">Uncharacterized protein</fullName>
    </submittedName>
</protein>
<evidence type="ECO:0000313" key="2">
    <source>
        <dbReference type="EMBL" id="CAG9791343.1"/>
    </source>
</evidence>
<reference evidence="2" key="1">
    <citation type="submission" date="2021-12" db="EMBL/GenBank/DDBJ databases">
        <authorList>
            <person name="King R."/>
        </authorList>
    </citation>
    <scope>NUCLEOTIDE SEQUENCE</scope>
</reference>
<gene>
    <name evidence="2" type="ORF">DIATSA_LOCUS8963</name>
</gene>
<dbReference type="OrthoDB" id="7488383at2759"/>
<proteinExistence type="predicted"/>
<evidence type="ECO:0000256" key="1">
    <source>
        <dbReference type="SAM" id="MobiDB-lite"/>
    </source>
</evidence>
<dbReference type="AlphaFoldDB" id="A0A9N9WHS8"/>
<dbReference type="Proteomes" id="UP001153714">
    <property type="component" value="Chromosome 3"/>
</dbReference>
<keyword evidence="3" id="KW-1185">Reference proteome</keyword>
<evidence type="ECO:0000313" key="3">
    <source>
        <dbReference type="Proteomes" id="UP001153714"/>
    </source>
</evidence>
<feature type="compositionally biased region" description="Acidic residues" evidence="1">
    <location>
        <begin position="55"/>
        <end position="76"/>
    </location>
</feature>
<feature type="compositionally biased region" description="Low complexity" evidence="1">
    <location>
        <begin position="84"/>
        <end position="95"/>
    </location>
</feature>
<feature type="region of interest" description="Disordered" evidence="1">
    <location>
        <begin position="234"/>
        <end position="253"/>
    </location>
</feature>
<organism evidence="2 3">
    <name type="scientific">Diatraea saccharalis</name>
    <name type="common">sugarcane borer</name>
    <dbReference type="NCBI Taxonomy" id="40085"/>
    <lineage>
        <taxon>Eukaryota</taxon>
        <taxon>Metazoa</taxon>
        <taxon>Ecdysozoa</taxon>
        <taxon>Arthropoda</taxon>
        <taxon>Hexapoda</taxon>
        <taxon>Insecta</taxon>
        <taxon>Pterygota</taxon>
        <taxon>Neoptera</taxon>
        <taxon>Endopterygota</taxon>
        <taxon>Lepidoptera</taxon>
        <taxon>Glossata</taxon>
        <taxon>Ditrysia</taxon>
        <taxon>Pyraloidea</taxon>
        <taxon>Crambidae</taxon>
        <taxon>Crambinae</taxon>
        <taxon>Diatraea</taxon>
    </lineage>
</organism>
<reference evidence="2" key="2">
    <citation type="submission" date="2022-10" db="EMBL/GenBank/DDBJ databases">
        <authorList>
            <consortium name="ENA_rothamsted_submissions"/>
            <consortium name="culmorum"/>
            <person name="King R."/>
        </authorList>
    </citation>
    <scope>NUCLEOTIDE SEQUENCE</scope>
</reference>
<name>A0A9N9WHS8_9NEOP</name>
<feature type="compositionally biased region" description="Low complexity" evidence="1">
    <location>
        <begin position="234"/>
        <end position="250"/>
    </location>
</feature>